<keyword evidence="3" id="KW-1185">Reference proteome</keyword>
<protein>
    <submittedName>
        <fullName evidence="2">Uncharacterized protein</fullName>
    </submittedName>
</protein>
<proteinExistence type="predicted"/>
<dbReference type="AlphaFoldDB" id="A0A378LAH4"/>
<dbReference type="Proteomes" id="UP000255110">
    <property type="component" value="Unassembled WGS sequence"/>
</dbReference>
<dbReference type="Proteomes" id="UP000054820">
    <property type="component" value="Unassembled WGS sequence"/>
</dbReference>
<name>A0A378LAH4_9GAMM</name>
<reference evidence="2 4" key="2">
    <citation type="submission" date="2018-06" db="EMBL/GenBank/DDBJ databases">
        <authorList>
            <consortium name="Pathogen Informatics"/>
            <person name="Doyle S."/>
        </authorList>
    </citation>
    <scope>NUCLEOTIDE SEQUENCE [LARGE SCALE GENOMIC DNA]</scope>
    <source>
        <strain evidence="2 4">NCTC11991</strain>
    </source>
</reference>
<evidence type="ECO:0000313" key="2">
    <source>
        <dbReference type="EMBL" id="STY23704.1"/>
    </source>
</evidence>
<organism evidence="2 4">
    <name type="scientific">Legionella steigerwaltii</name>
    <dbReference type="NCBI Taxonomy" id="460"/>
    <lineage>
        <taxon>Bacteria</taxon>
        <taxon>Pseudomonadati</taxon>
        <taxon>Pseudomonadota</taxon>
        <taxon>Gammaproteobacteria</taxon>
        <taxon>Legionellales</taxon>
        <taxon>Legionellaceae</taxon>
        <taxon>Legionella</taxon>
    </lineage>
</organism>
<sequence length="264" mass="30380">MLHTEKAASGFKNDQNGKILGIFKPIKPDFLPLNLLNEPPHFKIETPKWIVRNTSELVDLLNDSNCSRSGLTTDLENLKIVKFLLTTQNELVFGPYGRSAPGNNIPAYAHLAVEGEEAKDFYSAECITSGVAWFTENNELIALTANSVEFRASFHSLQFALPHFLCIDLPISDSFRLSETDLSGRFLRWHFIERSTFEKYARENLGDKEDINSFSSLEKKEIEEQKTSLHLIFSFLETRNRSKDWNNINQPIHQKRKLHLFYEI</sequence>
<evidence type="ECO:0000313" key="3">
    <source>
        <dbReference type="Proteomes" id="UP000054820"/>
    </source>
</evidence>
<dbReference type="OrthoDB" id="5653233at2"/>
<dbReference type="EMBL" id="UGOY01000001">
    <property type="protein sequence ID" value="STY23704.1"/>
    <property type="molecule type" value="Genomic_DNA"/>
</dbReference>
<evidence type="ECO:0000313" key="4">
    <source>
        <dbReference type="Proteomes" id="UP000255110"/>
    </source>
</evidence>
<evidence type="ECO:0000313" key="1">
    <source>
        <dbReference type="EMBL" id="KTD75347.1"/>
    </source>
</evidence>
<accession>A0A378LAH4</accession>
<dbReference type="EMBL" id="LNYZ01000023">
    <property type="protein sequence ID" value="KTD75347.1"/>
    <property type="molecule type" value="Genomic_DNA"/>
</dbReference>
<reference evidence="1 3" key="1">
    <citation type="submission" date="2015-11" db="EMBL/GenBank/DDBJ databases">
        <title>Genomic analysis of 38 Legionella species identifies large and diverse effector repertoires.</title>
        <authorList>
            <person name="Burstein D."/>
            <person name="Amaro F."/>
            <person name="Zusman T."/>
            <person name="Lifshitz Z."/>
            <person name="Cohen O."/>
            <person name="Gilbert J.A."/>
            <person name="Pupko T."/>
            <person name="Shuman H.A."/>
            <person name="Segal G."/>
        </authorList>
    </citation>
    <scope>NUCLEOTIDE SEQUENCE [LARGE SCALE GENOMIC DNA]</scope>
    <source>
        <strain evidence="1 3">SC-18-C9</strain>
    </source>
</reference>
<gene>
    <name evidence="1" type="ORF">Lstg_2522</name>
    <name evidence="2" type="ORF">NCTC11991_02314</name>
</gene>
<dbReference type="RefSeq" id="WP_058478067.1">
    <property type="nucleotide sequence ID" value="NZ_CAAAIO010000010.1"/>
</dbReference>